<dbReference type="AlphaFoldDB" id="A0A1X7PY41"/>
<keyword evidence="1" id="KW-0732">Signal</keyword>
<keyword evidence="3" id="KW-1185">Reference proteome</keyword>
<protein>
    <submittedName>
        <fullName evidence="2">Uncharacterized protein</fullName>
    </submittedName>
</protein>
<evidence type="ECO:0000313" key="3">
    <source>
        <dbReference type="Proteomes" id="UP000193083"/>
    </source>
</evidence>
<reference evidence="2 3" key="1">
    <citation type="submission" date="2017-04" db="EMBL/GenBank/DDBJ databases">
        <authorList>
            <person name="Afonso C.L."/>
            <person name="Miller P.J."/>
            <person name="Scott M.A."/>
            <person name="Spackman E."/>
            <person name="Goraichik I."/>
            <person name="Dimitrov K.M."/>
            <person name="Suarez D.L."/>
            <person name="Swayne D.E."/>
        </authorList>
    </citation>
    <scope>NUCLEOTIDE SEQUENCE [LARGE SCALE GENOMIC DNA]</scope>
    <source>
        <strain evidence="2 3">B5P</strain>
    </source>
</reference>
<dbReference type="OrthoDB" id="8452719at2"/>
<dbReference type="EMBL" id="FXBL01000004">
    <property type="protein sequence ID" value="SMH57042.1"/>
    <property type="molecule type" value="Genomic_DNA"/>
</dbReference>
<dbReference type="RefSeq" id="WP_085467232.1">
    <property type="nucleotide sequence ID" value="NZ_FXBL01000004.1"/>
</dbReference>
<evidence type="ECO:0000256" key="1">
    <source>
        <dbReference type="SAM" id="SignalP"/>
    </source>
</evidence>
<dbReference type="Proteomes" id="UP000193083">
    <property type="component" value="Unassembled WGS sequence"/>
</dbReference>
<sequence>MGIGRRTLFLGIASVASASVAHAALPPQFQRAKELTAVVDAAAGVLGMRPIESVQRLDVDLYRVQTETCVLDVRIEDLPTQPGLVGPRKFKAVPGEPDCAQ</sequence>
<accession>A0A1X7PY41</accession>
<name>A0A1X7PY41_9HYPH</name>
<organism evidence="2 3">
    <name type="scientific">Mesorhizobium australicum</name>
    <dbReference type="NCBI Taxonomy" id="536018"/>
    <lineage>
        <taxon>Bacteria</taxon>
        <taxon>Pseudomonadati</taxon>
        <taxon>Pseudomonadota</taxon>
        <taxon>Alphaproteobacteria</taxon>
        <taxon>Hyphomicrobiales</taxon>
        <taxon>Phyllobacteriaceae</taxon>
        <taxon>Mesorhizobium</taxon>
    </lineage>
</organism>
<feature type="signal peptide" evidence="1">
    <location>
        <begin position="1"/>
        <end position="23"/>
    </location>
</feature>
<gene>
    <name evidence="2" type="ORF">SAMN02982922_5670</name>
</gene>
<feature type="chain" id="PRO_5012394842" evidence="1">
    <location>
        <begin position="24"/>
        <end position="101"/>
    </location>
</feature>
<evidence type="ECO:0000313" key="2">
    <source>
        <dbReference type="EMBL" id="SMH57042.1"/>
    </source>
</evidence>
<proteinExistence type="predicted"/>